<dbReference type="EMBL" id="MRVZ01000205">
    <property type="protein sequence ID" value="PAU09680.1"/>
    <property type="molecule type" value="Genomic_DNA"/>
</dbReference>
<keyword evidence="2" id="KW-0804">Transcription</keyword>
<dbReference type="RefSeq" id="WP_071978015.1">
    <property type="nucleotide sequence ID" value="NZ_BFXV01000088.1"/>
</dbReference>
<proteinExistence type="predicted"/>
<name>A0A2A2BPW6_ECOLX</name>
<keyword evidence="1" id="KW-0805">Transcription regulation</keyword>
<protein>
    <submittedName>
        <fullName evidence="3">PbsX family transcriptional regulator</fullName>
    </submittedName>
</protein>
<evidence type="ECO:0000313" key="3">
    <source>
        <dbReference type="EMBL" id="PAU09680.1"/>
    </source>
</evidence>
<sequence length="100" mass="11471">MFMKPDEHILRHTLSCYRCSVKLTAANICNEHFWLLIELAGVRSEKIIMSLKDYLVDGFSKKEACEKNGVSLSYFSVTLKKLSYINKISALLSVYYHGDC</sequence>
<evidence type="ECO:0000256" key="1">
    <source>
        <dbReference type="ARBA" id="ARBA00023015"/>
    </source>
</evidence>
<gene>
    <name evidence="3" type="ORF">BTQ06_28905</name>
</gene>
<dbReference type="Proteomes" id="UP000218543">
    <property type="component" value="Unassembled WGS sequence"/>
</dbReference>
<dbReference type="Gene3D" id="1.10.10.2690">
    <property type="match status" value="1"/>
</dbReference>
<dbReference type="InterPro" id="IPR053721">
    <property type="entry name" value="Fimbrial_Adhesin_Reg"/>
</dbReference>
<dbReference type="GO" id="GO:0006355">
    <property type="term" value="P:regulation of DNA-templated transcription"/>
    <property type="evidence" value="ECO:0007669"/>
    <property type="project" value="InterPro"/>
</dbReference>
<dbReference type="InterPro" id="IPR004356">
    <property type="entry name" value="Adhesin_operon_reg_prot"/>
</dbReference>
<organism evidence="3 4">
    <name type="scientific">Escherichia coli</name>
    <dbReference type="NCBI Taxonomy" id="562"/>
    <lineage>
        <taxon>Bacteria</taxon>
        <taxon>Pseudomonadati</taxon>
        <taxon>Pseudomonadota</taxon>
        <taxon>Gammaproteobacteria</taxon>
        <taxon>Enterobacterales</taxon>
        <taxon>Enterobacteriaceae</taxon>
        <taxon>Escherichia</taxon>
    </lineage>
</organism>
<evidence type="ECO:0000256" key="2">
    <source>
        <dbReference type="ARBA" id="ARBA00023163"/>
    </source>
</evidence>
<comment type="caution">
    <text evidence="3">The sequence shown here is derived from an EMBL/GenBank/DDBJ whole genome shotgun (WGS) entry which is preliminary data.</text>
</comment>
<dbReference type="PRINTS" id="PR01554">
    <property type="entry name" value="FIMREGULATRY"/>
</dbReference>
<accession>A0A2A2BPW6</accession>
<evidence type="ECO:0000313" key="4">
    <source>
        <dbReference type="Proteomes" id="UP000218543"/>
    </source>
</evidence>
<dbReference type="Pfam" id="PF03333">
    <property type="entry name" value="PapB"/>
    <property type="match status" value="1"/>
</dbReference>
<reference evidence="3 4" key="1">
    <citation type="submission" date="2016-12" db="EMBL/GenBank/DDBJ databases">
        <title>Real-Time Genomic Investigation Underlying the Public Health Response to a Shiga Toxin-Producing Escherichia Coli O26:H11 Outbreak in a Nursery.</title>
        <authorList>
            <person name="Ferdous M."/>
            <person name="Moran-Gilad J."/>
            <person name="Rossen J.W."/>
            <person name="Gdalevich M."/>
        </authorList>
    </citation>
    <scope>NUCLEOTIDE SEQUENCE [LARGE SCALE GENOMIC DNA]</scope>
    <source>
        <strain evidence="3 4">STEC 514-2</strain>
    </source>
</reference>
<dbReference type="AlphaFoldDB" id="A0A2A2BPW6"/>